<dbReference type="PROSITE" id="PS50928">
    <property type="entry name" value="ABC_TM1"/>
    <property type="match status" value="1"/>
</dbReference>
<gene>
    <name evidence="9" type="ORF">IPJ89_02160</name>
</gene>
<feature type="transmembrane region" description="Helical" evidence="7">
    <location>
        <begin position="96"/>
        <end position="115"/>
    </location>
</feature>
<comment type="similarity">
    <text evidence="7">Belongs to the binding-protein-dependent transport system permease family.</text>
</comment>
<dbReference type="EMBL" id="CP064981">
    <property type="protein sequence ID" value="QQR93024.1"/>
    <property type="molecule type" value="Genomic_DNA"/>
</dbReference>
<evidence type="ECO:0000256" key="1">
    <source>
        <dbReference type="ARBA" id="ARBA00004651"/>
    </source>
</evidence>
<evidence type="ECO:0000259" key="8">
    <source>
        <dbReference type="PROSITE" id="PS50928"/>
    </source>
</evidence>
<dbReference type="PANTHER" id="PTHR30151">
    <property type="entry name" value="ALKANE SULFONATE ABC TRANSPORTER-RELATED, MEMBRANE SUBUNIT"/>
    <property type="match status" value="1"/>
</dbReference>
<proteinExistence type="inferred from homology"/>
<keyword evidence="2 7" id="KW-0813">Transport</keyword>
<evidence type="ECO:0000256" key="2">
    <source>
        <dbReference type="ARBA" id="ARBA00022448"/>
    </source>
</evidence>
<feature type="transmembrane region" description="Helical" evidence="7">
    <location>
        <begin position="7"/>
        <end position="26"/>
    </location>
</feature>
<dbReference type="Gene3D" id="1.10.3720.10">
    <property type="entry name" value="MetI-like"/>
    <property type="match status" value="1"/>
</dbReference>
<sequence>MKLNWKAVGFLGIILLLWYAIVSLQIVSPALFPGPIAVVIAGISWFNSGVLVQDVFISTWRLVAGLMIGASLGIFLGLAMGRILFLEETAAPFLHILRAFPPVAIIPLIIVWLGIGDVAKIFSIAFAVFFPLWISTLIGVKSIPKEYLRVSTLFSKRPLKTMTKVIIPASMPFLVNGMRIAIAMGFIMIFVSELAGASSGLGYFIAAAQIVYRVDQMVAGLIVLGLLSFLTDYVFVYFSRKAFPWVTTQ</sequence>
<dbReference type="Proteomes" id="UP000596004">
    <property type="component" value="Chromosome"/>
</dbReference>
<evidence type="ECO:0000256" key="3">
    <source>
        <dbReference type="ARBA" id="ARBA00022475"/>
    </source>
</evidence>
<evidence type="ECO:0000313" key="9">
    <source>
        <dbReference type="EMBL" id="QQR93024.1"/>
    </source>
</evidence>
<feature type="transmembrane region" description="Helical" evidence="7">
    <location>
        <begin position="122"/>
        <end position="140"/>
    </location>
</feature>
<dbReference type="PANTHER" id="PTHR30151:SF0">
    <property type="entry name" value="ABC TRANSPORTER PERMEASE PROTEIN MJ0413-RELATED"/>
    <property type="match status" value="1"/>
</dbReference>
<keyword evidence="5 7" id="KW-1133">Transmembrane helix</keyword>
<name>A0A7T9DKJ4_9ARCH</name>
<protein>
    <submittedName>
        <fullName evidence="9">ABC transporter permease</fullName>
    </submittedName>
</protein>
<dbReference type="Pfam" id="PF00528">
    <property type="entry name" value="BPD_transp_1"/>
    <property type="match status" value="1"/>
</dbReference>
<dbReference type="GO" id="GO:0055085">
    <property type="term" value="P:transmembrane transport"/>
    <property type="evidence" value="ECO:0007669"/>
    <property type="project" value="InterPro"/>
</dbReference>
<keyword evidence="6 7" id="KW-0472">Membrane</keyword>
<evidence type="ECO:0000256" key="6">
    <source>
        <dbReference type="ARBA" id="ARBA00023136"/>
    </source>
</evidence>
<comment type="subcellular location">
    <subcellularLocation>
        <location evidence="1 7">Cell membrane</location>
        <topology evidence="1 7">Multi-pass membrane protein</topology>
    </subcellularLocation>
</comment>
<keyword evidence="3" id="KW-1003">Cell membrane</keyword>
<feature type="transmembrane region" description="Helical" evidence="7">
    <location>
        <begin position="218"/>
        <end position="238"/>
    </location>
</feature>
<dbReference type="InterPro" id="IPR000515">
    <property type="entry name" value="MetI-like"/>
</dbReference>
<evidence type="ECO:0000256" key="5">
    <source>
        <dbReference type="ARBA" id="ARBA00022989"/>
    </source>
</evidence>
<dbReference type="SUPFAM" id="SSF161098">
    <property type="entry name" value="MetI-like"/>
    <property type="match status" value="1"/>
</dbReference>
<dbReference type="GO" id="GO:0005886">
    <property type="term" value="C:plasma membrane"/>
    <property type="evidence" value="ECO:0007669"/>
    <property type="project" value="UniProtKB-SubCell"/>
</dbReference>
<dbReference type="InterPro" id="IPR035906">
    <property type="entry name" value="MetI-like_sf"/>
</dbReference>
<feature type="transmembrane region" description="Helical" evidence="7">
    <location>
        <begin position="180"/>
        <end position="206"/>
    </location>
</feature>
<organism evidence="9">
    <name type="scientific">Candidatus Iainarchaeum sp</name>
    <dbReference type="NCBI Taxonomy" id="3101447"/>
    <lineage>
        <taxon>Archaea</taxon>
        <taxon>Candidatus Iainarchaeota</taxon>
        <taxon>Candidatus Iainarchaeia</taxon>
        <taxon>Candidatus Iainarchaeales</taxon>
        <taxon>Candidatus Iainarchaeaceae</taxon>
        <taxon>Candidatus Iainarchaeum</taxon>
    </lineage>
</organism>
<feature type="domain" description="ABC transmembrane type-1" evidence="8">
    <location>
        <begin position="51"/>
        <end position="235"/>
    </location>
</feature>
<keyword evidence="4 7" id="KW-0812">Transmembrane</keyword>
<feature type="transmembrane region" description="Helical" evidence="7">
    <location>
        <begin position="64"/>
        <end position="84"/>
    </location>
</feature>
<reference evidence="9" key="1">
    <citation type="submission" date="2020-11" db="EMBL/GenBank/DDBJ databases">
        <title>Connecting structure to function with the recovery of over 1000 high-quality activated sludge metagenome-assembled genomes encoding full-length rRNA genes using long-read sequencing.</title>
        <authorList>
            <person name="Singleton C.M."/>
            <person name="Petriglieri F."/>
            <person name="Kristensen J.M."/>
            <person name="Kirkegaard R.H."/>
            <person name="Michaelsen T.Y."/>
            <person name="Andersen M.H."/>
            <person name="Karst S.M."/>
            <person name="Dueholm M.S."/>
            <person name="Nielsen P.H."/>
            <person name="Albertsen M."/>
        </authorList>
    </citation>
    <scope>NUCLEOTIDE SEQUENCE</scope>
    <source>
        <strain evidence="9">Fred_18-Q3-R57-64_BAT3C.431</strain>
    </source>
</reference>
<evidence type="ECO:0000256" key="4">
    <source>
        <dbReference type="ARBA" id="ARBA00022692"/>
    </source>
</evidence>
<feature type="transmembrane region" description="Helical" evidence="7">
    <location>
        <begin position="32"/>
        <end position="52"/>
    </location>
</feature>
<dbReference type="AlphaFoldDB" id="A0A7T9DKJ4"/>
<accession>A0A7T9DKJ4</accession>
<evidence type="ECO:0000256" key="7">
    <source>
        <dbReference type="RuleBase" id="RU363032"/>
    </source>
</evidence>